<evidence type="ECO:0000313" key="3">
    <source>
        <dbReference type="Proteomes" id="UP000186817"/>
    </source>
</evidence>
<gene>
    <name evidence="2" type="ORF">AK812_SmicGene28373</name>
</gene>
<accession>A0A1Q9D4S3</accession>
<evidence type="ECO:0000256" key="1">
    <source>
        <dbReference type="SAM" id="MobiDB-lite"/>
    </source>
</evidence>
<feature type="region of interest" description="Disordered" evidence="1">
    <location>
        <begin position="1"/>
        <end position="45"/>
    </location>
</feature>
<comment type="caution">
    <text evidence="2">The sequence shown here is derived from an EMBL/GenBank/DDBJ whole genome shotgun (WGS) entry which is preliminary data.</text>
</comment>
<name>A0A1Q9D4S3_SYMMI</name>
<reference evidence="2 3" key="1">
    <citation type="submission" date="2016-02" db="EMBL/GenBank/DDBJ databases">
        <title>Genome analysis of coral dinoflagellate symbionts highlights evolutionary adaptations to a symbiotic lifestyle.</title>
        <authorList>
            <person name="Aranda M."/>
            <person name="Li Y."/>
            <person name="Liew Y.J."/>
            <person name="Baumgarten S."/>
            <person name="Simakov O."/>
            <person name="Wilson M."/>
            <person name="Piel J."/>
            <person name="Ashoor H."/>
            <person name="Bougouffa S."/>
            <person name="Bajic V.B."/>
            <person name="Ryu T."/>
            <person name="Ravasi T."/>
            <person name="Bayer T."/>
            <person name="Micklem G."/>
            <person name="Kim H."/>
            <person name="Bhak J."/>
            <person name="Lajeunesse T.C."/>
            <person name="Voolstra C.R."/>
        </authorList>
    </citation>
    <scope>NUCLEOTIDE SEQUENCE [LARGE SCALE GENOMIC DNA]</scope>
    <source>
        <strain evidence="2 3">CCMP2467</strain>
    </source>
</reference>
<dbReference type="Proteomes" id="UP000186817">
    <property type="component" value="Unassembled WGS sequence"/>
</dbReference>
<keyword evidence="3" id="KW-1185">Reference proteome</keyword>
<proteinExistence type="predicted"/>
<evidence type="ECO:0000313" key="2">
    <source>
        <dbReference type="EMBL" id="OLP90086.1"/>
    </source>
</evidence>
<organism evidence="2 3">
    <name type="scientific">Symbiodinium microadriaticum</name>
    <name type="common">Dinoflagellate</name>
    <name type="synonym">Zooxanthella microadriatica</name>
    <dbReference type="NCBI Taxonomy" id="2951"/>
    <lineage>
        <taxon>Eukaryota</taxon>
        <taxon>Sar</taxon>
        <taxon>Alveolata</taxon>
        <taxon>Dinophyceae</taxon>
        <taxon>Suessiales</taxon>
        <taxon>Symbiodiniaceae</taxon>
        <taxon>Symbiodinium</taxon>
    </lineage>
</organism>
<feature type="compositionally biased region" description="Basic and acidic residues" evidence="1">
    <location>
        <begin position="1"/>
        <end position="12"/>
    </location>
</feature>
<dbReference type="AlphaFoldDB" id="A0A1Q9D4S3"/>
<dbReference type="EMBL" id="LSRX01000728">
    <property type="protein sequence ID" value="OLP90086.1"/>
    <property type="molecule type" value="Genomic_DNA"/>
</dbReference>
<protein>
    <submittedName>
        <fullName evidence="2">Uncharacterized protein</fullName>
    </submittedName>
</protein>
<sequence>MAKLPRRPDFQKRPLGPPGPPEKFDRERWQAEGGTRRRVPPSEKKARATACQARHSGLENYIGCVAWNYRDIQAAKSGRLQSIANCASGGATAQIGLCGRKLGVALSFSGNRCEMVLQAQMRDEAHVDADARVAAWQRHFRLSDLSTARTAGAPVLAAVVFVTRKTRGLPSLQARPERPRDRSLERHAVPSEELVQAAFFRIEDRSFLRHAGFRGLTYGLGQVLSCFAFAHVPNFVEMDAFA</sequence>